<evidence type="ECO:0000259" key="6">
    <source>
        <dbReference type="PROSITE" id="PS50053"/>
    </source>
</evidence>
<sequence>MADLDESNLRRYLDEAVSAAHEAGNLMLECFARNDAHTSVEEKASNADLVTKYDRQVEELVLTRLRACAPDFGVVAEETASKEELTDAPTWVVDPIDGTTNFIHRQAECCVLIGLAVRKRAVLGVCFIPKMDELYTAIKGHGAFCNGRRIASSKFWVNQPGQLSFEIQFNRGDRVRDLRTVIEKVTGIPPEAQELRANGEMVDKEGQFLEAMDLSDIWVMDDRDDSPERGEWNPDPEEDMSLVGSPLKIGTYIFSAILTIFWVTQVAGVNPYGNWPEGPRLDWSQVPEDLRPGNTPIQRPQALTVEPEQEKKMIEQRNKLPAA</sequence>
<dbReference type="PROSITE" id="PS50053">
    <property type="entry name" value="UBIQUITIN_2"/>
    <property type="match status" value="1"/>
</dbReference>
<proteinExistence type="inferred from homology"/>
<accession>A0ABP0NEI5</accession>
<gene>
    <name evidence="7" type="ORF">SCF082_LOCUS32369</name>
</gene>
<keyword evidence="4" id="KW-0460">Magnesium</keyword>
<dbReference type="InterPro" id="IPR000626">
    <property type="entry name" value="Ubiquitin-like_dom"/>
</dbReference>
<dbReference type="EMBL" id="CAXAMM010028002">
    <property type="protein sequence ID" value="CAK9061971.1"/>
    <property type="molecule type" value="Genomic_DNA"/>
</dbReference>
<keyword evidence="3" id="KW-0378">Hydrolase</keyword>
<dbReference type="PRINTS" id="PR00377">
    <property type="entry name" value="IMPHPHTASES"/>
</dbReference>
<organism evidence="7 8">
    <name type="scientific">Durusdinium trenchii</name>
    <dbReference type="NCBI Taxonomy" id="1381693"/>
    <lineage>
        <taxon>Eukaryota</taxon>
        <taxon>Sar</taxon>
        <taxon>Alveolata</taxon>
        <taxon>Dinophyceae</taxon>
        <taxon>Suessiales</taxon>
        <taxon>Symbiodiniaceae</taxon>
        <taxon>Durusdinium</taxon>
    </lineage>
</organism>
<keyword evidence="8" id="KW-1185">Reference proteome</keyword>
<dbReference type="InterPro" id="IPR020583">
    <property type="entry name" value="Inositol_monoP_metal-BS"/>
</dbReference>
<comment type="similarity">
    <text evidence="1">Belongs to the inositol monophosphatase superfamily.</text>
</comment>
<dbReference type="Pfam" id="PF14560">
    <property type="entry name" value="Ubiquitin_2"/>
    <property type="match status" value="1"/>
</dbReference>
<dbReference type="SUPFAM" id="SSF54236">
    <property type="entry name" value="Ubiquitin-like"/>
    <property type="match status" value="1"/>
</dbReference>
<evidence type="ECO:0000313" key="7">
    <source>
        <dbReference type="EMBL" id="CAK9061971.1"/>
    </source>
</evidence>
<dbReference type="PANTHER" id="PTHR20854">
    <property type="entry name" value="INOSITOL MONOPHOSPHATASE"/>
    <property type="match status" value="1"/>
</dbReference>
<keyword evidence="2" id="KW-0479">Metal-binding</keyword>
<evidence type="ECO:0000256" key="2">
    <source>
        <dbReference type="ARBA" id="ARBA00022723"/>
    </source>
</evidence>
<dbReference type="Proteomes" id="UP001642464">
    <property type="component" value="Unassembled WGS sequence"/>
</dbReference>
<dbReference type="SUPFAM" id="SSF56655">
    <property type="entry name" value="Carbohydrate phosphatase"/>
    <property type="match status" value="1"/>
</dbReference>
<name>A0ABP0NEI5_9DINO</name>
<protein>
    <submittedName>
        <fullName evidence="7">Inositol monophosphatase 2 (IMP 2) (IMPase 2) (LeIMP2) (Inositol-1(Or 4)-monophosphatase 2)</fullName>
    </submittedName>
</protein>
<dbReference type="InterPro" id="IPR000760">
    <property type="entry name" value="Inositol_monophosphatase-like"/>
</dbReference>
<feature type="region of interest" description="Disordered" evidence="5">
    <location>
        <begin position="283"/>
        <end position="323"/>
    </location>
</feature>
<evidence type="ECO:0000256" key="5">
    <source>
        <dbReference type="SAM" id="MobiDB-lite"/>
    </source>
</evidence>
<dbReference type="Pfam" id="PF00459">
    <property type="entry name" value="Inositol_P"/>
    <property type="match status" value="1"/>
</dbReference>
<feature type="compositionally biased region" description="Basic and acidic residues" evidence="5">
    <location>
        <begin position="308"/>
        <end position="323"/>
    </location>
</feature>
<evidence type="ECO:0000256" key="3">
    <source>
        <dbReference type="ARBA" id="ARBA00022801"/>
    </source>
</evidence>
<dbReference type="Gene3D" id="3.30.540.10">
    <property type="entry name" value="Fructose-1,6-Bisphosphatase, subunit A, domain 1"/>
    <property type="match status" value="1"/>
</dbReference>
<dbReference type="InterPro" id="IPR029071">
    <property type="entry name" value="Ubiquitin-like_domsf"/>
</dbReference>
<dbReference type="PANTHER" id="PTHR20854:SF4">
    <property type="entry name" value="INOSITOL-1-MONOPHOSPHATASE-RELATED"/>
    <property type="match status" value="1"/>
</dbReference>
<evidence type="ECO:0000256" key="4">
    <source>
        <dbReference type="ARBA" id="ARBA00022842"/>
    </source>
</evidence>
<feature type="domain" description="Ubiquitin-like" evidence="6">
    <location>
        <begin position="157"/>
        <end position="216"/>
    </location>
</feature>
<evidence type="ECO:0000256" key="1">
    <source>
        <dbReference type="ARBA" id="ARBA00009759"/>
    </source>
</evidence>
<evidence type="ECO:0000313" key="8">
    <source>
        <dbReference type="Proteomes" id="UP001642464"/>
    </source>
</evidence>
<dbReference type="Gene3D" id="3.10.20.90">
    <property type="entry name" value="Phosphatidylinositol 3-kinase Catalytic Subunit, Chain A, domain 1"/>
    <property type="match status" value="1"/>
</dbReference>
<comment type="caution">
    <text evidence="7">The sequence shown here is derived from an EMBL/GenBank/DDBJ whole genome shotgun (WGS) entry which is preliminary data.</text>
</comment>
<reference evidence="7 8" key="1">
    <citation type="submission" date="2024-02" db="EMBL/GenBank/DDBJ databases">
        <authorList>
            <person name="Chen Y."/>
            <person name="Shah S."/>
            <person name="Dougan E. K."/>
            <person name="Thang M."/>
            <person name="Chan C."/>
        </authorList>
    </citation>
    <scope>NUCLEOTIDE SEQUENCE [LARGE SCALE GENOMIC DNA]</scope>
</reference>
<dbReference type="PROSITE" id="PS00629">
    <property type="entry name" value="IMP_1"/>
    <property type="match status" value="1"/>
</dbReference>